<reference evidence="5 6" key="1">
    <citation type="journal article" date="2019" name="Nat. Microbiol.">
        <title>Mediterranean grassland soil C-N compound turnover is dependent on rainfall and depth, and is mediated by genomically divergent microorganisms.</title>
        <authorList>
            <person name="Diamond S."/>
            <person name="Andeer P.F."/>
            <person name="Li Z."/>
            <person name="Crits-Christoph A."/>
            <person name="Burstein D."/>
            <person name="Anantharaman K."/>
            <person name="Lane K.R."/>
            <person name="Thomas B.C."/>
            <person name="Pan C."/>
            <person name="Northen T.R."/>
            <person name="Banfield J.F."/>
        </authorList>
    </citation>
    <scope>NUCLEOTIDE SEQUENCE [LARGE SCALE GENOMIC DNA]</scope>
    <source>
        <strain evidence="5">NP_3</strain>
    </source>
</reference>
<evidence type="ECO:0000313" key="6">
    <source>
        <dbReference type="Proteomes" id="UP000318509"/>
    </source>
</evidence>
<dbReference type="Pfam" id="PF01546">
    <property type="entry name" value="Peptidase_M20"/>
    <property type="match status" value="1"/>
</dbReference>
<evidence type="ECO:0000256" key="1">
    <source>
        <dbReference type="ARBA" id="ARBA00022670"/>
    </source>
</evidence>
<dbReference type="SUPFAM" id="SSF53187">
    <property type="entry name" value="Zn-dependent exopeptidases"/>
    <property type="match status" value="1"/>
</dbReference>
<gene>
    <name evidence="5" type="ORF">E6H00_09915</name>
</gene>
<name>A0A537K0T9_9BACT</name>
<dbReference type="GO" id="GO:0009089">
    <property type="term" value="P:lysine biosynthetic process via diaminopimelate"/>
    <property type="evidence" value="ECO:0007669"/>
    <property type="project" value="TreeGrafter"/>
</dbReference>
<dbReference type="GO" id="GO:0008233">
    <property type="term" value="F:peptidase activity"/>
    <property type="evidence" value="ECO:0007669"/>
    <property type="project" value="UniProtKB-KW"/>
</dbReference>
<dbReference type="GO" id="GO:0005829">
    <property type="term" value="C:cytosol"/>
    <property type="evidence" value="ECO:0007669"/>
    <property type="project" value="TreeGrafter"/>
</dbReference>
<dbReference type="GO" id="GO:0046872">
    <property type="term" value="F:metal ion binding"/>
    <property type="evidence" value="ECO:0007669"/>
    <property type="project" value="UniProtKB-KW"/>
</dbReference>
<evidence type="ECO:0000256" key="3">
    <source>
        <dbReference type="ARBA" id="ARBA00022801"/>
    </source>
</evidence>
<sequence>MDRVFQYIDAHRAEYVELLRGLCRRPSIAAQGIGLNETAGQVEALMAEAGIHARTIPVEGGAPVVYGEVKGKSPRALLFYNHYDVQPPEPLEEWESDPFGAVIRDDRIYARGVADNKGNLVARICAVDAMLHTLGETPATARFIVEGEEEIGSVHLPRFVREHPDLVAADACIWEAGYRDIQENIVLALGVKGICYVELEATGANRDLHSSLGTIVPNPAWRLVWALSTFKDRNERILIDGFYADVLEPTDDEMAQLRRIAPLRDEAAQLRSYDLDRYLLGVSGVELLKRNLFQPTCTICGITSGYGGPGSKTVLPRRAVAKVDFRLVPNQRSEDILKKVKAHLAQHGFADIAVRALGNEEPAKTPLTADIVKVVSDAARRIYNREPLVFPTMAGTGPMHVLTGAQGIPTIGTGVGYANSNGHAPNENIRIADYIEGIKHIAMVLHLFAGGR</sequence>
<dbReference type="PANTHER" id="PTHR43270:SF8">
    <property type="entry name" value="DI- AND TRIPEPTIDASE DUG2-RELATED"/>
    <property type="match status" value="1"/>
</dbReference>
<accession>A0A537K0T9</accession>
<dbReference type="Gene3D" id="3.40.630.10">
    <property type="entry name" value="Zn peptidases"/>
    <property type="match status" value="1"/>
</dbReference>
<dbReference type="InterPro" id="IPR011650">
    <property type="entry name" value="Peptidase_M20_dimer"/>
</dbReference>
<dbReference type="Gene3D" id="3.30.70.360">
    <property type="match status" value="1"/>
</dbReference>
<dbReference type="AlphaFoldDB" id="A0A537K0T9"/>
<dbReference type="InterPro" id="IPR051458">
    <property type="entry name" value="Cyt/Met_Dipeptidase"/>
</dbReference>
<comment type="caution">
    <text evidence="5">The sequence shown here is derived from an EMBL/GenBank/DDBJ whole genome shotgun (WGS) entry which is preliminary data.</text>
</comment>
<dbReference type="EMBL" id="VBAK01000124">
    <property type="protein sequence ID" value="TMI89408.1"/>
    <property type="molecule type" value="Genomic_DNA"/>
</dbReference>
<feature type="domain" description="Peptidase M20 dimerisation" evidence="4">
    <location>
        <begin position="190"/>
        <end position="348"/>
    </location>
</feature>
<evidence type="ECO:0000259" key="4">
    <source>
        <dbReference type="Pfam" id="PF07687"/>
    </source>
</evidence>
<dbReference type="NCBIfam" id="NF005034">
    <property type="entry name" value="PRK06446.1"/>
    <property type="match status" value="1"/>
</dbReference>
<evidence type="ECO:0000313" key="5">
    <source>
        <dbReference type="EMBL" id="TMI89408.1"/>
    </source>
</evidence>
<proteinExistence type="predicted"/>
<keyword evidence="1" id="KW-0645">Protease</keyword>
<keyword evidence="3 5" id="KW-0378">Hydrolase</keyword>
<organism evidence="5 6">
    <name type="scientific">Candidatus Segetimicrobium genomatis</name>
    <dbReference type="NCBI Taxonomy" id="2569760"/>
    <lineage>
        <taxon>Bacteria</taxon>
        <taxon>Bacillati</taxon>
        <taxon>Candidatus Sysuimicrobiota</taxon>
        <taxon>Candidatus Sysuimicrobiia</taxon>
        <taxon>Candidatus Sysuimicrobiales</taxon>
        <taxon>Candidatus Segetimicrobiaceae</taxon>
        <taxon>Candidatus Segetimicrobium</taxon>
    </lineage>
</organism>
<protein>
    <submittedName>
        <fullName evidence="5">M20/M25/M40 family metallo-hydrolase</fullName>
    </submittedName>
</protein>
<keyword evidence="2" id="KW-0479">Metal-binding</keyword>
<dbReference type="Proteomes" id="UP000318509">
    <property type="component" value="Unassembled WGS sequence"/>
</dbReference>
<dbReference type="Pfam" id="PF07687">
    <property type="entry name" value="M20_dimer"/>
    <property type="match status" value="1"/>
</dbReference>
<dbReference type="GO" id="GO:0006508">
    <property type="term" value="P:proteolysis"/>
    <property type="evidence" value="ECO:0007669"/>
    <property type="project" value="UniProtKB-KW"/>
</dbReference>
<evidence type="ECO:0000256" key="2">
    <source>
        <dbReference type="ARBA" id="ARBA00022723"/>
    </source>
</evidence>
<dbReference type="PANTHER" id="PTHR43270">
    <property type="entry name" value="BETA-ALA-HIS DIPEPTIDASE"/>
    <property type="match status" value="1"/>
</dbReference>
<dbReference type="InterPro" id="IPR002933">
    <property type="entry name" value="Peptidase_M20"/>
</dbReference>
<dbReference type="GO" id="GO:0009014">
    <property type="term" value="F:succinyl-diaminopimelate desuccinylase activity"/>
    <property type="evidence" value="ECO:0007669"/>
    <property type="project" value="TreeGrafter"/>
</dbReference>